<accession>A0ABU5ZR93</accession>
<dbReference type="RefSeq" id="WP_324178621.1">
    <property type="nucleotide sequence ID" value="NZ_BAABAW010000003.1"/>
</dbReference>
<comment type="caution">
    <text evidence="1">The sequence shown here is derived from an EMBL/GenBank/DDBJ whole genome shotgun (WGS) entry which is preliminary data.</text>
</comment>
<protein>
    <submittedName>
        <fullName evidence="1">Uncharacterized protein</fullName>
    </submittedName>
</protein>
<name>A0ABU5ZR93_9FLAO</name>
<organism evidence="1 2">
    <name type="scientific">Aquimarina gracilis</name>
    <dbReference type="NCBI Taxonomy" id="874422"/>
    <lineage>
        <taxon>Bacteria</taxon>
        <taxon>Pseudomonadati</taxon>
        <taxon>Bacteroidota</taxon>
        <taxon>Flavobacteriia</taxon>
        <taxon>Flavobacteriales</taxon>
        <taxon>Flavobacteriaceae</taxon>
        <taxon>Aquimarina</taxon>
    </lineage>
</organism>
<evidence type="ECO:0000313" key="1">
    <source>
        <dbReference type="EMBL" id="MEB3344580.1"/>
    </source>
</evidence>
<reference evidence="1 2" key="1">
    <citation type="journal article" date="2013" name="Int. J. Syst. Evol. Microbiol.">
        <title>Aquimarina gracilis sp. nov., isolated from the gut microflora of a mussel, Mytilus coruscus, and emended description of Aquimarina spongiae.</title>
        <authorList>
            <person name="Park S.C."/>
            <person name="Choe H.N."/>
            <person name="Baik K.S."/>
            <person name="Seong C.N."/>
        </authorList>
    </citation>
    <scope>NUCLEOTIDE SEQUENCE [LARGE SCALE GENOMIC DNA]</scope>
    <source>
        <strain evidence="1 2">PSC32</strain>
    </source>
</reference>
<sequence length="173" mass="19657">MKLPFHFYPNDKVAFTLPIEPSEKGVLQIVIPIKTSAIGFDIDSIDPTLYLSDDILHLLFNLSYHHDGPDQEVNYYKFIHLKISNIPSSVDMLQLKAESRHKIPGGYPQLRFLDFIHPTVMNAHYKYVDRNSDLELVEIFESFQSVGDEEAFILTNASNNQAFDSCTIPPGGN</sequence>
<proteinExistence type="predicted"/>
<dbReference type="EMBL" id="JAYKLX010000002">
    <property type="protein sequence ID" value="MEB3344580.1"/>
    <property type="molecule type" value="Genomic_DNA"/>
</dbReference>
<gene>
    <name evidence="1" type="ORF">U6A24_03855</name>
</gene>
<keyword evidence="2" id="KW-1185">Reference proteome</keyword>
<dbReference type="Proteomes" id="UP001327027">
    <property type="component" value="Unassembled WGS sequence"/>
</dbReference>
<evidence type="ECO:0000313" key="2">
    <source>
        <dbReference type="Proteomes" id="UP001327027"/>
    </source>
</evidence>